<accession>A0ABU7KDN7</accession>
<proteinExistence type="predicted"/>
<dbReference type="Proteomes" id="UP001356095">
    <property type="component" value="Unassembled WGS sequence"/>
</dbReference>
<organism evidence="7 8">
    <name type="scientific">Nocardiopsis codii</name>
    <dbReference type="NCBI Taxonomy" id="3065942"/>
    <lineage>
        <taxon>Bacteria</taxon>
        <taxon>Bacillati</taxon>
        <taxon>Actinomycetota</taxon>
        <taxon>Actinomycetes</taxon>
        <taxon>Streptosporangiales</taxon>
        <taxon>Nocardiopsidaceae</taxon>
        <taxon>Nocardiopsis</taxon>
    </lineage>
</organism>
<gene>
    <name evidence="7" type="ORF">Q8791_24315</name>
</gene>
<keyword evidence="2 5" id="KW-0812">Transmembrane</keyword>
<dbReference type="EMBL" id="JAUZMY010000028">
    <property type="protein sequence ID" value="MEE2040348.1"/>
    <property type="molecule type" value="Genomic_DNA"/>
</dbReference>
<feature type="domain" description="RDD" evidence="6">
    <location>
        <begin position="35"/>
        <end position="154"/>
    </location>
</feature>
<keyword evidence="4 5" id="KW-0472">Membrane</keyword>
<evidence type="ECO:0000256" key="2">
    <source>
        <dbReference type="ARBA" id="ARBA00022692"/>
    </source>
</evidence>
<comment type="subcellular location">
    <subcellularLocation>
        <location evidence="1">Membrane</location>
        <topology evidence="1">Multi-pass membrane protein</topology>
    </subcellularLocation>
</comment>
<feature type="transmembrane region" description="Helical" evidence="5">
    <location>
        <begin position="42"/>
        <end position="63"/>
    </location>
</feature>
<dbReference type="InterPro" id="IPR010432">
    <property type="entry name" value="RDD"/>
</dbReference>
<evidence type="ECO:0000256" key="1">
    <source>
        <dbReference type="ARBA" id="ARBA00004141"/>
    </source>
</evidence>
<evidence type="ECO:0000256" key="3">
    <source>
        <dbReference type="ARBA" id="ARBA00022989"/>
    </source>
</evidence>
<keyword evidence="3 5" id="KW-1133">Transmembrane helix</keyword>
<feature type="transmembrane region" description="Helical" evidence="5">
    <location>
        <begin position="119"/>
        <end position="141"/>
    </location>
</feature>
<evidence type="ECO:0000256" key="4">
    <source>
        <dbReference type="ARBA" id="ARBA00023136"/>
    </source>
</evidence>
<evidence type="ECO:0000259" key="6">
    <source>
        <dbReference type="Pfam" id="PF06271"/>
    </source>
</evidence>
<name>A0ABU7KDN7_9ACTN</name>
<sequence>MNDQSPGGAAGAIHDDDFQYRGNRLGLPESGPGSVPGVMRRLAGLVLDWGLALAVAWGLYNLGAVGAGLTSSEEVAPLLSNTALVVFAVMSIILLALFGTTVGRRLVGVGITATGERSWPWFVSMTVRTLLLCLVIPAVIYDRDTRGLHDRAAGTVATRY</sequence>
<feature type="transmembrane region" description="Helical" evidence="5">
    <location>
        <begin position="75"/>
        <end position="99"/>
    </location>
</feature>
<dbReference type="PIRSF" id="PIRSF021697">
    <property type="entry name" value="UCP021697"/>
    <property type="match status" value="1"/>
</dbReference>
<dbReference type="RefSeq" id="WP_330094115.1">
    <property type="nucleotide sequence ID" value="NZ_JAUZMY010000028.1"/>
</dbReference>
<evidence type="ECO:0000313" key="8">
    <source>
        <dbReference type="Proteomes" id="UP001356095"/>
    </source>
</evidence>
<dbReference type="Pfam" id="PF06271">
    <property type="entry name" value="RDD"/>
    <property type="match status" value="1"/>
</dbReference>
<dbReference type="InterPro" id="IPR016795">
    <property type="entry name" value="UCP021697"/>
</dbReference>
<evidence type="ECO:0000313" key="7">
    <source>
        <dbReference type="EMBL" id="MEE2040348.1"/>
    </source>
</evidence>
<reference evidence="7 8" key="1">
    <citation type="submission" date="2023-08" db="EMBL/GenBank/DDBJ databases">
        <authorList>
            <person name="Girao M."/>
            <person name="Carvalho M.F."/>
        </authorList>
    </citation>
    <scope>NUCLEOTIDE SEQUENCE [LARGE SCALE GENOMIC DNA]</scope>
    <source>
        <strain evidence="7 8">CT-R113</strain>
    </source>
</reference>
<keyword evidence="8" id="KW-1185">Reference proteome</keyword>
<protein>
    <submittedName>
        <fullName evidence="7">RDD family protein</fullName>
    </submittedName>
</protein>
<evidence type="ECO:0000256" key="5">
    <source>
        <dbReference type="SAM" id="Phobius"/>
    </source>
</evidence>
<comment type="caution">
    <text evidence="7">The sequence shown here is derived from an EMBL/GenBank/DDBJ whole genome shotgun (WGS) entry which is preliminary data.</text>
</comment>